<dbReference type="GO" id="GO:0005739">
    <property type="term" value="C:mitochondrion"/>
    <property type="evidence" value="ECO:0007669"/>
    <property type="project" value="UniProtKB-SubCell"/>
</dbReference>
<evidence type="ECO:0000256" key="1">
    <source>
        <dbReference type="ARBA" id="ARBA00004173"/>
    </source>
</evidence>
<organism evidence="3 4">
    <name type="scientific">Wickerhamomyces mucosus</name>
    <dbReference type="NCBI Taxonomy" id="1378264"/>
    <lineage>
        <taxon>Eukaryota</taxon>
        <taxon>Fungi</taxon>
        <taxon>Dikarya</taxon>
        <taxon>Ascomycota</taxon>
        <taxon>Saccharomycotina</taxon>
        <taxon>Saccharomycetes</taxon>
        <taxon>Phaffomycetales</taxon>
        <taxon>Wickerhamomycetaceae</taxon>
        <taxon>Wickerhamomyces</taxon>
    </lineage>
</organism>
<gene>
    <name evidence="3" type="ORF">WICMUC_000562</name>
</gene>
<dbReference type="AlphaFoldDB" id="A0A9P8TIJ1"/>
<dbReference type="PANTHER" id="PTHR46128">
    <property type="entry name" value="MITOCHONDRIAL GROUP I INTRON SPLICING FACTOR CCM1"/>
    <property type="match status" value="1"/>
</dbReference>
<comment type="similarity">
    <text evidence="2">Belongs to the PPR family. P subfamily.</text>
</comment>
<dbReference type="InterPro" id="IPR011990">
    <property type="entry name" value="TPR-like_helical_dom_sf"/>
</dbReference>
<proteinExistence type="inferred from homology"/>
<dbReference type="InterPro" id="IPR002885">
    <property type="entry name" value="PPR_rpt"/>
</dbReference>
<evidence type="ECO:0000313" key="4">
    <source>
        <dbReference type="Proteomes" id="UP000769528"/>
    </source>
</evidence>
<dbReference type="Proteomes" id="UP000769528">
    <property type="component" value="Unassembled WGS sequence"/>
</dbReference>
<dbReference type="OrthoDB" id="185373at2759"/>
<evidence type="ECO:0000313" key="3">
    <source>
        <dbReference type="EMBL" id="KAH3680104.1"/>
    </source>
</evidence>
<evidence type="ECO:0000256" key="2">
    <source>
        <dbReference type="ARBA" id="ARBA00007626"/>
    </source>
</evidence>
<reference evidence="3" key="1">
    <citation type="journal article" date="2021" name="Open Biol.">
        <title>Shared evolutionary footprints suggest mitochondrial oxidative damage underlies multiple complex I losses in fungi.</title>
        <authorList>
            <person name="Schikora-Tamarit M.A."/>
            <person name="Marcet-Houben M."/>
            <person name="Nosek J."/>
            <person name="Gabaldon T."/>
        </authorList>
    </citation>
    <scope>NUCLEOTIDE SEQUENCE</scope>
    <source>
        <strain evidence="3">CBS6341</strain>
    </source>
</reference>
<keyword evidence="4" id="KW-1185">Reference proteome</keyword>
<dbReference type="PANTHER" id="PTHR46128:SF329">
    <property type="entry name" value="MITOCHONDRIAL GROUP I INTRON SPLICING FACTOR DMR1"/>
    <property type="match status" value="1"/>
</dbReference>
<sequence>MMIKYHIRNFTNSSIVDTQLRKVLKKSISSNDPSKFIKFTKLKGKKSGLKPSLSNNPPQIKQITRQHAAHLLNKITGEQVDLRKLGPETDEDLKYFPVATKQILLTLLGTTSNQLLDSVIVDKSVKSFLKRNQIEKALMISRLAKNEGVVSMNRIMKFYLDQGKLNKSIELFNWRKKWQIPVNNHTYTILFNGFANYKNGLSENQIQEIKKILLNMDENSNDIQPNLIHINSAFQAMLNTRDAGKKLVGLKIFHDWLNDGTEKNYWFKNIKPNKLTYSIILRSLAYESNPEIVLANCEWILPKIMALREIDYELIESWCFPLLKSNNLQLLNRGFDSINHFFKFDSKIKSPFFILLKNSKILDKTDLNWEFNELPVIKFKFIPKISLIDTIMHTYLKFNSLEQSLKIFKEFSKDNSIDLILFHRFIKSSQHSPLEFYEMLQKFKLIPTEATNFLIFDSIYRKSLQNLNDLGKYCIGSKAFEIFQISESFCKDQLQNDLSLIECLGYLKSLRRLRLSQGQIETVLKRIEDTKTRNINSIKDDSLIKKLEIEENYFKNKYRRKINHNN</sequence>
<dbReference type="Gene3D" id="1.25.40.10">
    <property type="entry name" value="Tetratricopeptide repeat domain"/>
    <property type="match status" value="1"/>
</dbReference>
<reference evidence="3" key="2">
    <citation type="submission" date="2021-01" db="EMBL/GenBank/DDBJ databases">
        <authorList>
            <person name="Schikora-Tamarit M.A."/>
        </authorList>
    </citation>
    <scope>NUCLEOTIDE SEQUENCE</scope>
    <source>
        <strain evidence="3">CBS6341</strain>
    </source>
</reference>
<comment type="subcellular location">
    <subcellularLocation>
        <location evidence="1">Mitochondrion</location>
    </subcellularLocation>
</comment>
<protein>
    <submittedName>
        <fullName evidence="3">Uncharacterized protein</fullName>
    </submittedName>
</protein>
<accession>A0A9P8TIJ1</accession>
<dbReference type="Pfam" id="PF13041">
    <property type="entry name" value="PPR_2"/>
    <property type="match status" value="1"/>
</dbReference>
<dbReference type="EMBL" id="JAEUBF010000160">
    <property type="protein sequence ID" value="KAH3680104.1"/>
    <property type="molecule type" value="Genomic_DNA"/>
</dbReference>
<dbReference type="InterPro" id="IPR050872">
    <property type="entry name" value="PPR_P_subfamily"/>
</dbReference>
<name>A0A9P8TIJ1_9ASCO</name>
<comment type="caution">
    <text evidence="3">The sequence shown here is derived from an EMBL/GenBank/DDBJ whole genome shotgun (WGS) entry which is preliminary data.</text>
</comment>